<feature type="compositionally biased region" description="Low complexity" evidence="2">
    <location>
        <begin position="217"/>
        <end position="234"/>
    </location>
</feature>
<feature type="compositionally biased region" description="Polar residues" evidence="2">
    <location>
        <begin position="242"/>
        <end position="252"/>
    </location>
</feature>
<name>A0ABP1RMZ0_9HEXA</name>
<dbReference type="EMBL" id="CAXLJM020000086">
    <property type="protein sequence ID" value="CAL8131154.1"/>
    <property type="molecule type" value="Genomic_DNA"/>
</dbReference>
<gene>
    <name evidence="3" type="ORF">ODALV1_LOCUS24048</name>
</gene>
<sequence>MENIQDGRISPAGTEIMDADLIENVQAVEIRSQFVPVQPDPQVIRAELNRKDKNIRKLKRRVNQLEALLREHGIAYNVNVPHRDAEEEGERRPPDVLVDLEAEPVSPPENEAEELRREFVLPNGLMLLPLPVMRIRRQEMQVVEAGEDAYATLNPTVEARPLTRRGFRGISEYPWQQATTTTVASASPRPGTVTVTGPRRRGRPSKASGASGRGNITSASSTATRATTPLSLPTHPRRRGRPSTSGASVQRNTMRESIAGRTRSRLSSQMNLRERTATRDSCI</sequence>
<keyword evidence="4" id="KW-1185">Reference proteome</keyword>
<keyword evidence="1" id="KW-0175">Coiled coil</keyword>
<feature type="compositionally biased region" description="Low complexity" evidence="2">
    <location>
        <begin position="188"/>
        <end position="197"/>
    </location>
</feature>
<accession>A0ABP1RMZ0</accession>
<feature type="coiled-coil region" evidence="1">
    <location>
        <begin position="48"/>
        <end position="75"/>
    </location>
</feature>
<organism evidence="3 4">
    <name type="scientific">Orchesella dallaii</name>
    <dbReference type="NCBI Taxonomy" id="48710"/>
    <lineage>
        <taxon>Eukaryota</taxon>
        <taxon>Metazoa</taxon>
        <taxon>Ecdysozoa</taxon>
        <taxon>Arthropoda</taxon>
        <taxon>Hexapoda</taxon>
        <taxon>Collembola</taxon>
        <taxon>Entomobryomorpha</taxon>
        <taxon>Entomobryoidea</taxon>
        <taxon>Orchesellidae</taxon>
        <taxon>Orchesellinae</taxon>
        <taxon>Orchesella</taxon>
    </lineage>
</organism>
<evidence type="ECO:0000313" key="3">
    <source>
        <dbReference type="EMBL" id="CAL8131154.1"/>
    </source>
</evidence>
<evidence type="ECO:0000256" key="1">
    <source>
        <dbReference type="SAM" id="Coils"/>
    </source>
</evidence>
<evidence type="ECO:0000313" key="4">
    <source>
        <dbReference type="Proteomes" id="UP001642540"/>
    </source>
</evidence>
<proteinExistence type="predicted"/>
<dbReference type="Proteomes" id="UP001642540">
    <property type="component" value="Unassembled WGS sequence"/>
</dbReference>
<feature type="region of interest" description="Disordered" evidence="2">
    <location>
        <begin position="178"/>
        <end position="283"/>
    </location>
</feature>
<comment type="caution">
    <text evidence="3">The sequence shown here is derived from an EMBL/GenBank/DDBJ whole genome shotgun (WGS) entry which is preliminary data.</text>
</comment>
<feature type="compositionally biased region" description="Basic and acidic residues" evidence="2">
    <location>
        <begin position="272"/>
        <end position="283"/>
    </location>
</feature>
<reference evidence="3 4" key="1">
    <citation type="submission" date="2024-08" db="EMBL/GenBank/DDBJ databases">
        <authorList>
            <person name="Cucini C."/>
            <person name="Frati F."/>
        </authorList>
    </citation>
    <scope>NUCLEOTIDE SEQUENCE [LARGE SCALE GENOMIC DNA]</scope>
</reference>
<evidence type="ECO:0000256" key="2">
    <source>
        <dbReference type="SAM" id="MobiDB-lite"/>
    </source>
</evidence>
<protein>
    <submittedName>
        <fullName evidence="3">Uncharacterized protein</fullName>
    </submittedName>
</protein>